<dbReference type="AlphaFoldDB" id="A0A2S6CNF3"/>
<dbReference type="OrthoDB" id="10485328at2759"/>
<evidence type="ECO:0000313" key="3">
    <source>
        <dbReference type="Proteomes" id="UP000237631"/>
    </source>
</evidence>
<evidence type="ECO:0000313" key="2">
    <source>
        <dbReference type="EMBL" id="PPJ61275.1"/>
    </source>
</evidence>
<reference evidence="3" key="1">
    <citation type="journal article" date="2017" name="bioRxiv">
        <title>Conservation of a gene cluster reveals novel cercosporin biosynthetic mechanisms and extends production to the genus Colletotrichum.</title>
        <authorList>
            <person name="de Jonge R."/>
            <person name="Ebert M.K."/>
            <person name="Huitt-Roehl C.R."/>
            <person name="Pal P."/>
            <person name="Suttle J.C."/>
            <person name="Spanner R.E."/>
            <person name="Neubauer J.D."/>
            <person name="Jurick W.M.II."/>
            <person name="Stott K.A."/>
            <person name="Secor G.A."/>
            <person name="Thomma B.P.H.J."/>
            <person name="Van de Peer Y."/>
            <person name="Townsend C.A."/>
            <person name="Bolton M.D."/>
        </authorList>
    </citation>
    <scope>NUCLEOTIDE SEQUENCE [LARGE SCALE GENOMIC DNA]</scope>
    <source>
        <strain evidence="3">CBS538.71</strain>
    </source>
</reference>
<organism evidence="2 3">
    <name type="scientific">Cercospora berteroae</name>
    <dbReference type="NCBI Taxonomy" id="357750"/>
    <lineage>
        <taxon>Eukaryota</taxon>
        <taxon>Fungi</taxon>
        <taxon>Dikarya</taxon>
        <taxon>Ascomycota</taxon>
        <taxon>Pezizomycotina</taxon>
        <taxon>Dothideomycetes</taxon>
        <taxon>Dothideomycetidae</taxon>
        <taxon>Mycosphaerellales</taxon>
        <taxon>Mycosphaerellaceae</taxon>
        <taxon>Cercospora</taxon>
    </lineage>
</organism>
<sequence>MATTFEEQKTAICEIIKAEISGAVRPRLRSTKEFWTIISNTARAPPYNMWLSSYKCRGLCETCRKAKVPLPDVRRYISAAVKRSNRREKVIQREQAQLAESEGKGKAKKAVLAGSEEDAEAENSGGDSDTEDLETEKGGDDESEEPRAAQMTLAVRSK</sequence>
<evidence type="ECO:0000256" key="1">
    <source>
        <dbReference type="SAM" id="MobiDB-lite"/>
    </source>
</evidence>
<gene>
    <name evidence="2" type="ORF">CBER1_09329</name>
</gene>
<dbReference type="Proteomes" id="UP000237631">
    <property type="component" value="Unassembled WGS sequence"/>
</dbReference>
<proteinExistence type="predicted"/>
<comment type="caution">
    <text evidence="2">The sequence shown here is derived from an EMBL/GenBank/DDBJ whole genome shotgun (WGS) entry which is preliminary data.</text>
</comment>
<accession>A0A2S6CNF3</accession>
<protein>
    <submittedName>
        <fullName evidence="2">Uncharacterized protein</fullName>
    </submittedName>
</protein>
<name>A0A2S6CNF3_9PEZI</name>
<keyword evidence="3" id="KW-1185">Reference proteome</keyword>
<feature type="region of interest" description="Disordered" evidence="1">
    <location>
        <begin position="88"/>
        <end position="158"/>
    </location>
</feature>
<dbReference type="EMBL" id="PNEN01000070">
    <property type="protein sequence ID" value="PPJ61275.1"/>
    <property type="molecule type" value="Genomic_DNA"/>
</dbReference>